<protein>
    <submittedName>
        <fullName evidence="1">Uncharacterized protein</fullName>
    </submittedName>
</protein>
<organism evidence="1 2">
    <name type="scientific">Myxococcus xanthus</name>
    <dbReference type="NCBI Taxonomy" id="34"/>
    <lineage>
        <taxon>Bacteria</taxon>
        <taxon>Pseudomonadati</taxon>
        <taxon>Myxococcota</taxon>
        <taxon>Myxococcia</taxon>
        <taxon>Myxococcales</taxon>
        <taxon>Cystobacterineae</taxon>
        <taxon>Myxococcaceae</taxon>
        <taxon>Myxococcus</taxon>
    </lineage>
</organism>
<evidence type="ECO:0000313" key="1">
    <source>
        <dbReference type="EMBL" id="NOJ81021.1"/>
    </source>
</evidence>
<dbReference type="EMBL" id="JABFNT010000074">
    <property type="protein sequence ID" value="NOJ81021.1"/>
    <property type="molecule type" value="Genomic_DNA"/>
</dbReference>
<proteinExistence type="predicted"/>
<reference evidence="1 2" key="1">
    <citation type="submission" date="2020-05" db="EMBL/GenBank/DDBJ databases">
        <authorList>
            <person name="Whitworth D."/>
        </authorList>
    </citation>
    <scope>NUCLEOTIDE SEQUENCE [LARGE SCALE GENOMIC DNA]</scope>
    <source>
        <strain evidence="1 2">AM005</strain>
    </source>
</reference>
<name>A0A7Y4IKY2_MYXXA</name>
<dbReference type="AlphaFoldDB" id="A0A7Y4IKY2"/>
<evidence type="ECO:0000313" key="2">
    <source>
        <dbReference type="Proteomes" id="UP000533080"/>
    </source>
</evidence>
<accession>A0A7Y4IKY2</accession>
<comment type="caution">
    <text evidence="1">The sequence shown here is derived from an EMBL/GenBank/DDBJ whole genome shotgun (WGS) entry which is preliminary data.</text>
</comment>
<gene>
    <name evidence="1" type="ORF">HNV28_22280</name>
</gene>
<dbReference type="Proteomes" id="UP000533080">
    <property type="component" value="Unassembled WGS sequence"/>
</dbReference>
<sequence length="61" mass="6287">MRRAEPPVPSIDWLSDVGDLHGDGPCVRYQVKRMTGAATTPGQALLGGAAGPGLRGVAIMD</sequence>